<dbReference type="InterPro" id="IPR036513">
    <property type="entry name" value="STAS_dom_sf"/>
</dbReference>
<dbReference type="SUPFAM" id="SSF52091">
    <property type="entry name" value="SpoIIaa-like"/>
    <property type="match status" value="1"/>
</dbReference>
<sequence length="271" mass="30405">MSRMTKAADYLQEHAEELARDIVHTVVPRFETHVPKEEAEAAVQMYTDFMGMLGEAISSGEEKLPAGLLKWSRENGERAADHGEKVSLIVSRYPQSRLVFVEKLTSISAKFELTTEETVFVNKQFNYMLDMSIQETVLAFEKVTDDIIKKARTEIMDLSAPVVPLKDGLAVLPLVGSINEQRARYLAEQAIPKIGEMRLERLIIDFSGIIQVDERVEQHLFDVYHILGLLGIKAIATGIRPDLAQKLVNMGADLSAIETYATVKQAMEQLK</sequence>
<dbReference type="RefSeq" id="WP_041094428.1">
    <property type="nucleotide sequence ID" value="NZ_JARTHD010000018.1"/>
</dbReference>
<keyword evidence="3" id="KW-1185">Reference proteome</keyword>
<evidence type="ECO:0000313" key="3">
    <source>
        <dbReference type="Proteomes" id="UP000031982"/>
    </source>
</evidence>
<proteinExistence type="predicted"/>
<organism evidence="2 3">
    <name type="scientific">Bacillus badius</name>
    <dbReference type="NCBI Taxonomy" id="1455"/>
    <lineage>
        <taxon>Bacteria</taxon>
        <taxon>Bacillati</taxon>
        <taxon>Bacillota</taxon>
        <taxon>Bacilli</taxon>
        <taxon>Bacillales</taxon>
        <taxon>Bacillaceae</taxon>
        <taxon>Pseudobacillus</taxon>
    </lineage>
</organism>
<comment type="caution">
    <text evidence="2">The sequence shown here is derived from an EMBL/GenBank/DDBJ whole genome shotgun (WGS) entry which is preliminary data.</text>
</comment>
<reference evidence="2 3" key="1">
    <citation type="submission" date="2015-01" db="EMBL/GenBank/DDBJ databases">
        <title>Genome Assembly of Bacillus badius MTCC 1458.</title>
        <authorList>
            <person name="Verma A."/>
            <person name="Khatri I."/>
            <person name="Mual P."/>
            <person name="Subramanian S."/>
            <person name="Krishnamurthi S."/>
        </authorList>
    </citation>
    <scope>NUCLEOTIDE SEQUENCE [LARGE SCALE GENOMIC DNA]</scope>
    <source>
        <strain evidence="2 3">MTCC 1458</strain>
    </source>
</reference>
<dbReference type="Gene3D" id="3.30.750.24">
    <property type="entry name" value="STAS domain"/>
    <property type="match status" value="1"/>
</dbReference>
<dbReference type="EMBL" id="JXLP01000003">
    <property type="protein sequence ID" value="KIL79504.1"/>
    <property type="molecule type" value="Genomic_DNA"/>
</dbReference>
<dbReference type="PANTHER" id="PTHR33745">
    <property type="entry name" value="RSBT ANTAGONIST PROTEIN RSBS-RELATED"/>
    <property type="match status" value="1"/>
</dbReference>
<evidence type="ECO:0000259" key="1">
    <source>
        <dbReference type="PROSITE" id="PS50801"/>
    </source>
</evidence>
<name>A0ABR5AXN1_BACBA</name>
<dbReference type="InterPro" id="IPR002645">
    <property type="entry name" value="STAS_dom"/>
</dbReference>
<dbReference type="Pfam" id="PF01740">
    <property type="entry name" value="STAS"/>
    <property type="match status" value="1"/>
</dbReference>
<protein>
    <submittedName>
        <fullName evidence="2">RsbR, positive regulator of sigma-B</fullName>
    </submittedName>
</protein>
<dbReference type="PROSITE" id="PS50801">
    <property type="entry name" value="STAS"/>
    <property type="match status" value="1"/>
</dbReference>
<evidence type="ECO:0000313" key="2">
    <source>
        <dbReference type="EMBL" id="KIL79504.1"/>
    </source>
</evidence>
<dbReference type="PANTHER" id="PTHR33745:SF8">
    <property type="entry name" value="BLUE-LIGHT PHOTORECEPTOR"/>
    <property type="match status" value="1"/>
</dbReference>
<accession>A0ABR5AXN1</accession>
<feature type="domain" description="STAS" evidence="1">
    <location>
        <begin position="159"/>
        <end position="270"/>
    </location>
</feature>
<dbReference type="CDD" id="cd07041">
    <property type="entry name" value="STAS_RsbR_RsbS_like"/>
    <property type="match status" value="1"/>
</dbReference>
<dbReference type="InterPro" id="IPR051932">
    <property type="entry name" value="Bact_StressResp_Reg"/>
</dbReference>
<dbReference type="Proteomes" id="UP000031982">
    <property type="component" value="Unassembled WGS sequence"/>
</dbReference>
<gene>
    <name evidence="2" type="ORF">SD77_3370</name>
</gene>